<name>A0A4C1V953_EUMVA</name>
<feature type="region of interest" description="Disordered" evidence="1">
    <location>
        <begin position="1"/>
        <end position="23"/>
    </location>
</feature>
<sequence>MLKSPQKSLDTDKSAAGEGQRSNDVCLITFEHSRPPVAVSGRKTLRVDIVAICDQRTGPHRLQYHTTSTM</sequence>
<comment type="caution">
    <text evidence="2">The sequence shown here is derived from an EMBL/GenBank/DDBJ whole genome shotgun (WGS) entry which is preliminary data.</text>
</comment>
<keyword evidence="3" id="KW-1185">Reference proteome</keyword>
<evidence type="ECO:0000313" key="3">
    <source>
        <dbReference type="Proteomes" id="UP000299102"/>
    </source>
</evidence>
<evidence type="ECO:0000313" key="2">
    <source>
        <dbReference type="EMBL" id="GBP34255.1"/>
    </source>
</evidence>
<reference evidence="2 3" key="1">
    <citation type="journal article" date="2019" name="Commun. Biol.">
        <title>The bagworm genome reveals a unique fibroin gene that provides high tensile strength.</title>
        <authorList>
            <person name="Kono N."/>
            <person name="Nakamura H."/>
            <person name="Ohtoshi R."/>
            <person name="Tomita M."/>
            <person name="Numata K."/>
            <person name="Arakawa K."/>
        </authorList>
    </citation>
    <scope>NUCLEOTIDE SEQUENCE [LARGE SCALE GENOMIC DNA]</scope>
</reference>
<proteinExistence type="predicted"/>
<dbReference type="EMBL" id="BGZK01000285">
    <property type="protein sequence ID" value="GBP34255.1"/>
    <property type="molecule type" value="Genomic_DNA"/>
</dbReference>
<gene>
    <name evidence="2" type="ORF">EVAR_30809_1</name>
</gene>
<dbReference type="AlphaFoldDB" id="A0A4C1V953"/>
<organism evidence="2 3">
    <name type="scientific">Eumeta variegata</name>
    <name type="common">Bagworm moth</name>
    <name type="synonym">Eumeta japonica</name>
    <dbReference type="NCBI Taxonomy" id="151549"/>
    <lineage>
        <taxon>Eukaryota</taxon>
        <taxon>Metazoa</taxon>
        <taxon>Ecdysozoa</taxon>
        <taxon>Arthropoda</taxon>
        <taxon>Hexapoda</taxon>
        <taxon>Insecta</taxon>
        <taxon>Pterygota</taxon>
        <taxon>Neoptera</taxon>
        <taxon>Endopterygota</taxon>
        <taxon>Lepidoptera</taxon>
        <taxon>Glossata</taxon>
        <taxon>Ditrysia</taxon>
        <taxon>Tineoidea</taxon>
        <taxon>Psychidae</taxon>
        <taxon>Oiketicinae</taxon>
        <taxon>Eumeta</taxon>
    </lineage>
</organism>
<dbReference type="Proteomes" id="UP000299102">
    <property type="component" value="Unassembled WGS sequence"/>
</dbReference>
<protein>
    <submittedName>
        <fullName evidence="2">Uncharacterized protein</fullName>
    </submittedName>
</protein>
<evidence type="ECO:0000256" key="1">
    <source>
        <dbReference type="SAM" id="MobiDB-lite"/>
    </source>
</evidence>
<accession>A0A4C1V953</accession>